<protein>
    <submittedName>
        <fullName evidence="8">Translocation/assembly module TamB domain-containing protein</fullName>
    </submittedName>
</protein>
<reference evidence="8 9" key="1">
    <citation type="submission" date="2024-04" db="EMBL/GenBank/DDBJ databases">
        <title>Novel species of the genus Ideonella isolated from streams.</title>
        <authorList>
            <person name="Lu H."/>
        </authorList>
    </citation>
    <scope>NUCLEOTIDE SEQUENCE [LARGE SCALE GENOMIC DNA]</scope>
    <source>
        <strain evidence="8 9">DXS29W</strain>
    </source>
</reference>
<keyword evidence="4 6" id="KW-0472">Membrane</keyword>
<evidence type="ECO:0000256" key="4">
    <source>
        <dbReference type="ARBA" id="ARBA00023136"/>
    </source>
</evidence>
<feature type="compositionally biased region" description="Low complexity" evidence="5">
    <location>
        <begin position="457"/>
        <end position="469"/>
    </location>
</feature>
<evidence type="ECO:0000256" key="5">
    <source>
        <dbReference type="SAM" id="MobiDB-lite"/>
    </source>
</evidence>
<dbReference type="PANTHER" id="PTHR36985:SF1">
    <property type="entry name" value="TRANSLOCATION AND ASSEMBLY MODULE SUBUNIT TAMB"/>
    <property type="match status" value="1"/>
</dbReference>
<evidence type="ECO:0000256" key="3">
    <source>
        <dbReference type="ARBA" id="ARBA00022989"/>
    </source>
</evidence>
<feature type="compositionally biased region" description="Low complexity" evidence="5">
    <location>
        <begin position="427"/>
        <end position="450"/>
    </location>
</feature>
<keyword evidence="9" id="KW-1185">Reference proteome</keyword>
<feature type="transmembrane region" description="Helical" evidence="6">
    <location>
        <begin position="29"/>
        <end position="51"/>
    </location>
</feature>
<dbReference type="EMBL" id="JBBUTG010000002">
    <property type="protein sequence ID" value="MEK8030271.1"/>
    <property type="molecule type" value="Genomic_DNA"/>
</dbReference>
<dbReference type="Pfam" id="PF04357">
    <property type="entry name" value="TamB"/>
    <property type="match status" value="1"/>
</dbReference>
<feature type="region of interest" description="Disordered" evidence="5">
    <location>
        <begin position="1"/>
        <end position="23"/>
    </location>
</feature>
<evidence type="ECO:0000256" key="1">
    <source>
        <dbReference type="ARBA" id="ARBA00004167"/>
    </source>
</evidence>
<proteinExistence type="predicted"/>
<evidence type="ECO:0000259" key="7">
    <source>
        <dbReference type="Pfam" id="PF04357"/>
    </source>
</evidence>
<feature type="region of interest" description="Disordered" evidence="5">
    <location>
        <begin position="427"/>
        <end position="473"/>
    </location>
</feature>
<dbReference type="InterPro" id="IPR007452">
    <property type="entry name" value="TamB_C"/>
</dbReference>
<feature type="compositionally biased region" description="Low complexity" evidence="5">
    <location>
        <begin position="492"/>
        <end position="522"/>
    </location>
</feature>
<dbReference type="RefSeq" id="WP_341424619.1">
    <property type="nucleotide sequence ID" value="NZ_JBBUTG010000002.1"/>
</dbReference>
<sequence>MADDPPPSSPPSPASPALTRARPRPGRRIAAWLLGGLAVGTAALVGTGAWLSRSEPGSAWLLQQVPGLHVEGLRGALLGDELSADLLRYEFDGHRLELHHVRLAGLTGSWTTRPAPGQPWVRLQLTRLSADQATWRSGPPSASPTTALTDLHLPVALDVAAAHIGQLQADTAPVLRDIDARFALGDADGSRHTVHALRFRTEKWGAELQGAIAAGGDLEVQLQAQARSADNAAMPWQASAKLNGPLARLRADAHLASGTGQGPALDAEATVTPFAAWPLASLNLRTQGLDLSALHGDAPRTRLRGEAHIRSTGLDQPADVEATLFNDEAGRWDEGQLPLKRLHVVARGQPQALGDLQLQTLELDLGSDTTGGQLRGSGALQPAGGAERLQLKLLLDGLRPSALDQRLPAMTLAGPLTLEIDGLPAIDSPAADAPAQAPAPAASGTRAPAAKHTPELAARAAAPASAAASHNGSIGRWHAQLDAQLEGRVDSRPTAPRAGARPPTAAGRKAAPAPTAPAPAATAVASASGPAVQLTLQAALDRGRLTLTQALARAGDAQATLQGELTLGDSATPWAWQARGELARFDPLLWWPGSTPAAPRGANQLNATLSSDGRWQAPARSGASPVDGLVGQLSVALLPSQWAGMPLQGDINASRTAQGVAQLKAQVDGGGNRVSAQAQDGGGAPRHLDVAIDAPALSSLAPWLASLGARDPAAWLPRQGAVQARAEAQWPVGQSDAQWRGKLRGSKLVHPSWHADRIDADVQGLGLGDGPLSGTLSGDGMAWQQAQIQTLRAEIKGSLSEHQFSLQVLSPVRPPAWVEQVLNARTGSGTRLQLGASGRWQPATPGEPVWRAGRWSGKLDELQGRASDGSGQPWLAAKDLGLGIAWDDDGHLTEAYADPGRVALPGTALQWTEARFRAGSGEAPGTLALTAKLEAFELAPLLARAQPELGWKGDLVLGGDIRLQASDWVDADVVFERLRGDLSVADDVRDTSTVHRALGLSDLRLGMAAHDGIWHFTLGLAGQQLGEMAGVATARTTPQSRWPGPEAPLDGVFQLHVSKLSAWGAWVPPGWRLGGDLQSAATLGGRWGAPEFSGRLTGRQLEVRNGLQGVQFTNGKVDINLKGDRATIEQFEWQGGDGTLRVSGDATLGRRPEADLQIKADSLRLLGRVDRRIVATGEAALALRPNLARLNGRLKIDEGLIDFSRGGAPALDDDVRVVGRAASEPAPGAPAPVDASAPATAPAGTDFENQLDLALDLGPSLRIKGRGLDTLLRGTLQLSNPGKQFAVRGDVRTERGTYRAYNQKLEIERGLLAFTAPLDDPRLDILAIRPNLDVKVGVAVTGTALNPRVRLASDPEMSDTDKLSWLVLGRAPDGLGRADSALLQRAAMALLAGEGEGPTDAFLANIGLSDFGVRQQGEGSEQTTVVSVGKQLTRRWYVGYERSVNATTGTWQLIYRIAQRFTLRAQSGEDSALDLIWSWRWN</sequence>
<dbReference type="PANTHER" id="PTHR36985">
    <property type="entry name" value="TRANSLOCATION AND ASSEMBLY MODULE SUBUNIT TAMB"/>
    <property type="match status" value="1"/>
</dbReference>
<feature type="region of interest" description="Disordered" evidence="5">
    <location>
        <begin position="487"/>
        <end position="522"/>
    </location>
</feature>
<feature type="domain" description="Translocation and assembly module TamB C-terminal" evidence="7">
    <location>
        <begin position="1135"/>
        <end position="1481"/>
    </location>
</feature>
<gene>
    <name evidence="8" type="ORF">AACH06_05495</name>
</gene>
<feature type="compositionally biased region" description="Pro residues" evidence="5">
    <location>
        <begin position="1"/>
        <end position="14"/>
    </location>
</feature>
<evidence type="ECO:0000256" key="6">
    <source>
        <dbReference type="SAM" id="Phobius"/>
    </source>
</evidence>
<dbReference type="Proteomes" id="UP001371218">
    <property type="component" value="Unassembled WGS sequence"/>
</dbReference>
<comment type="subcellular location">
    <subcellularLocation>
        <location evidence="1">Membrane</location>
        <topology evidence="1">Single-pass membrane protein</topology>
    </subcellularLocation>
</comment>
<evidence type="ECO:0000256" key="2">
    <source>
        <dbReference type="ARBA" id="ARBA00022692"/>
    </source>
</evidence>
<evidence type="ECO:0000313" key="8">
    <source>
        <dbReference type="EMBL" id="MEK8030271.1"/>
    </source>
</evidence>
<keyword evidence="2 6" id="KW-0812">Transmembrane</keyword>
<comment type="caution">
    <text evidence="8">The sequence shown here is derived from an EMBL/GenBank/DDBJ whole genome shotgun (WGS) entry which is preliminary data.</text>
</comment>
<accession>A0ABU9BKI7</accession>
<organism evidence="8 9">
    <name type="scientific">Ideonella lacteola</name>
    <dbReference type="NCBI Taxonomy" id="2984193"/>
    <lineage>
        <taxon>Bacteria</taxon>
        <taxon>Pseudomonadati</taxon>
        <taxon>Pseudomonadota</taxon>
        <taxon>Betaproteobacteria</taxon>
        <taxon>Burkholderiales</taxon>
        <taxon>Sphaerotilaceae</taxon>
        <taxon>Ideonella</taxon>
    </lineage>
</organism>
<evidence type="ECO:0000313" key="9">
    <source>
        <dbReference type="Proteomes" id="UP001371218"/>
    </source>
</evidence>
<keyword evidence="3 6" id="KW-1133">Transmembrane helix</keyword>
<name>A0ABU9BKI7_9BURK</name>